<organism evidence="1 2">
    <name type="scientific">Pelomonas lactea</name>
    <dbReference type="NCBI Taxonomy" id="3299030"/>
    <lineage>
        <taxon>Bacteria</taxon>
        <taxon>Pseudomonadati</taxon>
        <taxon>Pseudomonadota</taxon>
        <taxon>Betaproteobacteria</taxon>
        <taxon>Burkholderiales</taxon>
        <taxon>Sphaerotilaceae</taxon>
        <taxon>Roseateles</taxon>
    </lineage>
</organism>
<keyword evidence="2" id="KW-1185">Reference proteome</keyword>
<comment type="caution">
    <text evidence="1">The sequence shown here is derived from an EMBL/GenBank/DDBJ whole genome shotgun (WGS) entry which is preliminary data.</text>
</comment>
<protein>
    <recommendedName>
        <fullName evidence="3">HEAT repeat domain-containing protein</fullName>
    </recommendedName>
</protein>
<accession>A0ABW7GMZ8</accession>
<dbReference type="Proteomes" id="UP001606302">
    <property type="component" value="Unassembled WGS sequence"/>
</dbReference>
<evidence type="ECO:0008006" key="3">
    <source>
        <dbReference type="Google" id="ProtNLM"/>
    </source>
</evidence>
<reference evidence="1 2" key="1">
    <citation type="submission" date="2024-08" db="EMBL/GenBank/DDBJ databases">
        <authorList>
            <person name="Lu H."/>
        </authorList>
    </citation>
    <scope>NUCLEOTIDE SEQUENCE [LARGE SCALE GENOMIC DNA]</scope>
    <source>
        <strain evidence="1 2">DXS20W</strain>
    </source>
</reference>
<dbReference type="RefSeq" id="WP_394512111.1">
    <property type="nucleotide sequence ID" value="NZ_JBIGHX010000005.1"/>
</dbReference>
<evidence type="ECO:0000313" key="1">
    <source>
        <dbReference type="EMBL" id="MFG6463194.1"/>
    </source>
</evidence>
<dbReference type="EMBL" id="JBIGHX010000005">
    <property type="protein sequence ID" value="MFG6463194.1"/>
    <property type="molecule type" value="Genomic_DNA"/>
</dbReference>
<evidence type="ECO:0000313" key="2">
    <source>
        <dbReference type="Proteomes" id="UP001606302"/>
    </source>
</evidence>
<name>A0ABW7GMZ8_9BURK</name>
<gene>
    <name evidence="1" type="ORF">ACG04Q_16605</name>
</gene>
<proteinExistence type="predicted"/>
<sequence length="220" mass="23833">MSYPGPSPTPPPKPSAAPPSLPARLLGWMGGEAPKLLAGIVLLVLGYWVKDSVDLAIKQRQLDLSYTKEMLAVLQTLTQEDDLGKLNNAAVVLASFGEPALPALLMELRRTDLHAVAATRGLEAMAVRDPELLCRVLPPLLLKRNQHYDIGAHRTLVGLVGDNGCRKALPQLRRYRDFVNAAVAGRPAELQERIGGEVSAPAEAYPRLKKVLDEAIANLE</sequence>